<feature type="non-terminal residue" evidence="3">
    <location>
        <position position="183"/>
    </location>
</feature>
<protein>
    <recommendedName>
        <fullName evidence="2">Hypervirulence associated protein TUDOR domain-containing protein</fullName>
    </recommendedName>
</protein>
<evidence type="ECO:0000259" key="2">
    <source>
        <dbReference type="Pfam" id="PF11160"/>
    </source>
</evidence>
<dbReference type="AlphaFoldDB" id="A0A9P5X2L9"/>
<feature type="compositionally biased region" description="Basic and acidic residues" evidence="1">
    <location>
        <begin position="91"/>
        <end position="128"/>
    </location>
</feature>
<name>A0A9P5X2L9_9AGAR</name>
<dbReference type="Pfam" id="PF11160">
    <property type="entry name" value="Hva1_TUDOR"/>
    <property type="match status" value="1"/>
</dbReference>
<feature type="compositionally biased region" description="Basic and acidic residues" evidence="1">
    <location>
        <begin position="168"/>
        <end position="183"/>
    </location>
</feature>
<gene>
    <name evidence="3" type="ORF">P691DRAFT_618224</name>
</gene>
<keyword evidence="4" id="KW-1185">Reference proteome</keyword>
<evidence type="ECO:0000256" key="1">
    <source>
        <dbReference type="SAM" id="MobiDB-lite"/>
    </source>
</evidence>
<proteinExistence type="predicted"/>
<dbReference type="OrthoDB" id="2131339at2759"/>
<dbReference type="EMBL" id="MU151551">
    <property type="protein sequence ID" value="KAF9442890.1"/>
    <property type="molecule type" value="Genomic_DNA"/>
</dbReference>
<evidence type="ECO:0000313" key="3">
    <source>
        <dbReference type="EMBL" id="KAF9442890.1"/>
    </source>
</evidence>
<feature type="region of interest" description="Disordered" evidence="1">
    <location>
        <begin position="27"/>
        <end position="183"/>
    </location>
</feature>
<feature type="compositionally biased region" description="Basic and acidic residues" evidence="1">
    <location>
        <begin position="58"/>
        <end position="82"/>
    </location>
</feature>
<reference evidence="3" key="1">
    <citation type="submission" date="2020-11" db="EMBL/GenBank/DDBJ databases">
        <authorList>
            <consortium name="DOE Joint Genome Institute"/>
            <person name="Ahrendt S."/>
            <person name="Riley R."/>
            <person name="Andreopoulos W."/>
            <person name="Labutti K."/>
            <person name="Pangilinan J."/>
            <person name="Ruiz-Duenas F.J."/>
            <person name="Barrasa J.M."/>
            <person name="Sanchez-Garcia M."/>
            <person name="Camarero S."/>
            <person name="Miyauchi S."/>
            <person name="Serrano A."/>
            <person name="Linde D."/>
            <person name="Babiker R."/>
            <person name="Drula E."/>
            <person name="Ayuso-Fernandez I."/>
            <person name="Pacheco R."/>
            <person name="Padilla G."/>
            <person name="Ferreira P."/>
            <person name="Barriuso J."/>
            <person name="Kellner H."/>
            <person name="Castanera R."/>
            <person name="Alfaro M."/>
            <person name="Ramirez L."/>
            <person name="Pisabarro A.G."/>
            <person name="Kuo A."/>
            <person name="Tritt A."/>
            <person name="Lipzen A."/>
            <person name="He G."/>
            <person name="Yan M."/>
            <person name="Ng V."/>
            <person name="Cullen D."/>
            <person name="Martin F."/>
            <person name="Rosso M.-N."/>
            <person name="Henrissat B."/>
            <person name="Hibbett D."/>
            <person name="Martinez A.T."/>
            <person name="Grigoriev I.V."/>
        </authorList>
    </citation>
    <scope>NUCLEOTIDE SEQUENCE</scope>
    <source>
        <strain evidence="3">MF-IS2</strain>
    </source>
</reference>
<evidence type="ECO:0000313" key="4">
    <source>
        <dbReference type="Proteomes" id="UP000807342"/>
    </source>
</evidence>
<dbReference type="InterPro" id="IPR021331">
    <property type="entry name" value="Hva1_TUDOR"/>
</dbReference>
<dbReference type="Proteomes" id="UP000807342">
    <property type="component" value="Unassembled WGS sequence"/>
</dbReference>
<feature type="domain" description="Hypervirulence associated protein TUDOR" evidence="2">
    <location>
        <begin position="9"/>
        <end position="76"/>
    </location>
</feature>
<organism evidence="3 4">
    <name type="scientific">Macrolepiota fuliginosa MF-IS2</name>
    <dbReference type="NCBI Taxonomy" id="1400762"/>
    <lineage>
        <taxon>Eukaryota</taxon>
        <taxon>Fungi</taxon>
        <taxon>Dikarya</taxon>
        <taxon>Basidiomycota</taxon>
        <taxon>Agaricomycotina</taxon>
        <taxon>Agaricomycetes</taxon>
        <taxon>Agaricomycetidae</taxon>
        <taxon>Agaricales</taxon>
        <taxon>Agaricineae</taxon>
        <taxon>Agaricaceae</taxon>
        <taxon>Macrolepiota</taxon>
    </lineage>
</organism>
<accession>A0A9P5X2L9</accession>
<sequence length="183" mass="20024">MADKDIKKGDKVQWNYGAGQPKGFAAEVKSQPGEKVQIKTKRGNIVSRNADEDNPAVRVERGGEGNKADVVKRMSELEKVAGYEEDDIEKGEENVKEDEGEKGVDTADAKSAEEKEPIMGEKRAREVSQVEQDTEEAGSKESTAAEAAPAHQQPTEKYGKPKAKKVKVSRESKARGKTKVKEP</sequence>
<comment type="caution">
    <text evidence="3">The sequence shown here is derived from an EMBL/GenBank/DDBJ whole genome shotgun (WGS) entry which is preliminary data.</text>
</comment>